<feature type="compositionally biased region" description="Basic residues" evidence="14">
    <location>
        <begin position="423"/>
        <end position="445"/>
    </location>
</feature>
<evidence type="ECO:0000256" key="7">
    <source>
        <dbReference type="ARBA" id="ARBA00022786"/>
    </source>
</evidence>
<keyword evidence="7" id="KW-0833">Ubl conjugation pathway</keyword>
<comment type="caution">
    <text evidence="16">The sequence shown here is derived from an EMBL/GenBank/DDBJ whole genome shotgun (WGS) entry which is preliminary data.</text>
</comment>
<evidence type="ECO:0000256" key="1">
    <source>
        <dbReference type="ARBA" id="ARBA00000707"/>
    </source>
</evidence>
<evidence type="ECO:0000256" key="6">
    <source>
        <dbReference type="ARBA" id="ARBA00022670"/>
    </source>
</evidence>
<feature type="domain" description="OTU" evidence="15">
    <location>
        <begin position="120"/>
        <end position="245"/>
    </location>
</feature>
<dbReference type="CDD" id="cd22770">
    <property type="entry name" value="OTU_OTUD3"/>
    <property type="match status" value="1"/>
</dbReference>
<dbReference type="GO" id="GO:0016579">
    <property type="term" value="P:protein deubiquitination"/>
    <property type="evidence" value="ECO:0007669"/>
    <property type="project" value="TreeGrafter"/>
</dbReference>
<evidence type="ECO:0000256" key="2">
    <source>
        <dbReference type="ARBA" id="ARBA00004123"/>
    </source>
</evidence>
<evidence type="ECO:0000256" key="12">
    <source>
        <dbReference type="ARBA" id="ARBA00059041"/>
    </source>
</evidence>
<evidence type="ECO:0000256" key="5">
    <source>
        <dbReference type="ARBA" id="ARBA00022490"/>
    </source>
</evidence>
<dbReference type="InterPro" id="IPR038765">
    <property type="entry name" value="Papain-like_cys_pep_sf"/>
</dbReference>
<keyword evidence="8" id="KW-0378">Hydrolase</keyword>
<keyword evidence="17" id="KW-1185">Reference proteome</keyword>
<dbReference type="AlphaFoldDB" id="A0AAW0WVQ3"/>
<dbReference type="InterPro" id="IPR003323">
    <property type="entry name" value="OTU_dom"/>
</dbReference>
<comment type="catalytic activity">
    <reaction evidence="1">
        <text>Thiol-dependent hydrolysis of ester, thioester, amide, peptide and isopeptide bonds formed by the C-terminal Gly of ubiquitin (a 76-residue protein attached to proteins as an intracellular targeting signal).</text>
        <dbReference type="EC" id="3.4.19.12"/>
    </reaction>
</comment>
<comment type="function">
    <text evidence="12">Deubiquitinating enzyme that hydrolyzes 'Lys-6'- and 'Lys-11'-linked polyubiquitin. Also hydrolyzes heterotypic (mixed and branched) and homotypic chains. Important regulator of energy metabolism. Glucose and fatty acids trigger its nuclear translocation by CBP-dependent acetylation. In the nucleus, deubiquitinates and stabilizes the nuclear receptor PPARD regulating the expression of various genes involved in glucose and lipid metabolism and oxidative phosphorylation. Also acts as a negative regulator of the ribosome quality control (RQC) by mediating deubiquitination of 40S ribosomal proteins RPS10/eS10 and RPS20/uS10, thereby antagonizing ZNF598-mediated 40S ubiquitination.</text>
</comment>
<evidence type="ECO:0000256" key="4">
    <source>
        <dbReference type="ARBA" id="ARBA00012759"/>
    </source>
</evidence>
<dbReference type="SUPFAM" id="SSF54001">
    <property type="entry name" value="Cysteine proteinases"/>
    <property type="match status" value="1"/>
</dbReference>
<evidence type="ECO:0000256" key="8">
    <source>
        <dbReference type="ARBA" id="ARBA00022801"/>
    </source>
</evidence>
<dbReference type="EMBL" id="JARKIK010000060">
    <property type="protein sequence ID" value="KAK8731718.1"/>
    <property type="molecule type" value="Genomic_DNA"/>
</dbReference>
<proteinExistence type="predicted"/>
<comment type="subcellular location">
    <subcellularLocation>
        <location evidence="3">Cytoplasm</location>
    </subcellularLocation>
    <subcellularLocation>
        <location evidence="2">Nucleus</location>
    </subcellularLocation>
</comment>
<evidence type="ECO:0000256" key="11">
    <source>
        <dbReference type="ARBA" id="ARBA00023242"/>
    </source>
</evidence>
<dbReference type="Proteomes" id="UP001445076">
    <property type="component" value="Unassembled WGS sequence"/>
</dbReference>
<protein>
    <recommendedName>
        <fullName evidence="13">OTU domain-containing protein 3</fullName>
        <ecNumber evidence="4">3.4.19.12</ecNumber>
    </recommendedName>
</protein>
<dbReference type="GO" id="GO:0006508">
    <property type="term" value="P:proteolysis"/>
    <property type="evidence" value="ECO:0007669"/>
    <property type="project" value="UniProtKB-KW"/>
</dbReference>
<dbReference type="GO" id="GO:0005634">
    <property type="term" value="C:nucleus"/>
    <property type="evidence" value="ECO:0007669"/>
    <property type="project" value="UniProtKB-SubCell"/>
</dbReference>
<dbReference type="InterPro" id="IPR050704">
    <property type="entry name" value="Peptidase_C85-like"/>
</dbReference>
<reference evidence="16 17" key="1">
    <citation type="journal article" date="2024" name="BMC Genomics">
        <title>Genome assembly of redclaw crayfish (Cherax quadricarinatus) provides insights into its immune adaptation and hypoxia tolerance.</title>
        <authorList>
            <person name="Liu Z."/>
            <person name="Zheng J."/>
            <person name="Li H."/>
            <person name="Fang K."/>
            <person name="Wang S."/>
            <person name="He J."/>
            <person name="Zhou D."/>
            <person name="Weng S."/>
            <person name="Chi M."/>
            <person name="Gu Z."/>
            <person name="He J."/>
            <person name="Li F."/>
            <person name="Wang M."/>
        </authorList>
    </citation>
    <scope>NUCLEOTIDE SEQUENCE [LARGE SCALE GENOMIC DNA]</scope>
    <source>
        <strain evidence="16">ZL_2023a</strain>
    </source>
</reference>
<dbReference type="PROSITE" id="PS50802">
    <property type="entry name" value="OTU"/>
    <property type="match status" value="1"/>
</dbReference>
<dbReference type="PANTHER" id="PTHR12419">
    <property type="entry name" value="OTU DOMAIN CONTAINING PROTEIN"/>
    <property type="match status" value="1"/>
</dbReference>
<evidence type="ECO:0000313" key="17">
    <source>
        <dbReference type="Proteomes" id="UP001445076"/>
    </source>
</evidence>
<feature type="region of interest" description="Disordered" evidence="14">
    <location>
        <begin position="400"/>
        <end position="459"/>
    </location>
</feature>
<dbReference type="Pfam" id="PF02338">
    <property type="entry name" value="OTU"/>
    <property type="match status" value="1"/>
</dbReference>
<feature type="non-terminal residue" evidence="16">
    <location>
        <position position="1"/>
    </location>
</feature>
<evidence type="ECO:0000256" key="3">
    <source>
        <dbReference type="ARBA" id="ARBA00004496"/>
    </source>
</evidence>
<dbReference type="GO" id="GO:0004843">
    <property type="term" value="F:cysteine-type deubiquitinase activity"/>
    <property type="evidence" value="ECO:0007669"/>
    <property type="project" value="UniProtKB-EC"/>
</dbReference>
<sequence>SECKQSVSWWCCSTNLHYTALVTTPAVVSYTPDSTTLSLNTGACVEAQVRKLTAGDFSLRGTVGRELGCTLTPQSTIMARKREERALRNAQRAARKARATQGGQDPSFVSLKQQLEAMGLKLKEIAGDGNCLFGALGDQLDGVPTFHQKHRQDVVAYMRQHRNDFEPFVEDDVPFDRHLSNLAELGTYAGNDCIVAFARLHEVVVVIHQLNAPLWQICGREGKKNMPELHISYHNGDHYNSVRKINDHNSSSPACIKLSVQDSEDGKDKKKNGSKSSDKEYTSDYPEDYSQDYASEEYTWSGEGYDYSEPVYEGLSKAEHMVMDQTGCEDLHLIRKQLEAHDFDVHEAINSILTFFVLQYKGEYPQTTSNSSNSLWSPNGTGTRLFGETAAAPLVPAIHPSYQKKTPQEKIQQRLRTQQHISNSKRKELKKQLRKQQAHERKRHQAAHDTDDVTSNSNDESEVIIVKDIGCLSI</sequence>
<feature type="region of interest" description="Disordered" evidence="14">
    <location>
        <begin position="258"/>
        <end position="288"/>
    </location>
</feature>
<keyword evidence="6" id="KW-0645">Protease</keyword>
<dbReference type="EC" id="3.4.19.12" evidence="4"/>
<dbReference type="GO" id="GO:0005737">
    <property type="term" value="C:cytoplasm"/>
    <property type="evidence" value="ECO:0007669"/>
    <property type="project" value="UniProtKB-SubCell"/>
</dbReference>
<organism evidence="16 17">
    <name type="scientific">Cherax quadricarinatus</name>
    <name type="common">Australian red claw crayfish</name>
    <dbReference type="NCBI Taxonomy" id="27406"/>
    <lineage>
        <taxon>Eukaryota</taxon>
        <taxon>Metazoa</taxon>
        <taxon>Ecdysozoa</taxon>
        <taxon>Arthropoda</taxon>
        <taxon>Crustacea</taxon>
        <taxon>Multicrustacea</taxon>
        <taxon>Malacostraca</taxon>
        <taxon>Eumalacostraca</taxon>
        <taxon>Eucarida</taxon>
        <taxon>Decapoda</taxon>
        <taxon>Pleocyemata</taxon>
        <taxon>Astacidea</taxon>
        <taxon>Parastacoidea</taxon>
        <taxon>Parastacidae</taxon>
        <taxon>Cherax</taxon>
    </lineage>
</organism>
<keyword evidence="5" id="KW-0963">Cytoplasm</keyword>
<evidence type="ECO:0000256" key="13">
    <source>
        <dbReference type="ARBA" id="ARBA00074859"/>
    </source>
</evidence>
<keyword evidence="11" id="KW-0539">Nucleus</keyword>
<gene>
    <name evidence="16" type="ORF">OTU49_007439</name>
</gene>
<evidence type="ECO:0000313" key="16">
    <source>
        <dbReference type="EMBL" id="KAK8731718.1"/>
    </source>
</evidence>
<accession>A0AAW0WVQ3</accession>
<keyword evidence="10" id="KW-0007">Acetylation</keyword>
<dbReference type="FunFam" id="3.90.70.80:FF:000005">
    <property type="entry name" value="OTU domain-containing protein 3"/>
    <property type="match status" value="1"/>
</dbReference>
<keyword evidence="9" id="KW-0788">Thiol protease</keyword>
<name>A0AAW0WVQ3_CHEQU</name>
<dbReference type="PANTHER" id="PTHR12419:SF7">
    <property type="entry name" value="OTU DOMAIN-CONTAINING PROTEIN 3"/>
    <property type="match status" value="1"/>
</dbReference>
<evidence type="ECO:0000259" key="15">
    <source>
        <dbReference type="PROSITE" id="PS50802"/>
    </source>
</evidence>
<evidence type="ECO:0000256" key="9">
    <source>
        <dbReference type="ARBA" id="ARBA00022807"/>
    </source>
</evidence>
<evidence type="ECO:0000256" key="14">
    <source>
        <dbReference type="SAM" id="MobiDB-lite"/>
    </source>
</evidence>
<evidence type="ECO:0000256" key="10">
    <source>
        <dbReference type="ARBA" id="ARBA00022990"/>
    </source>
</evidence>
<dbReference type="Gene3D" id="3.90.70.80">
    <property type="match status" value="1"/>
</dbReference>